<dbReference type="EMBL" id="QEIT01000011">
    <property type="protein sequence ID" value="PWZ76610.1"/>
    <property type="molecule type" value="Genomic_DNA"/>
</dbReference>
<accession>A0A166NAB0</accession>
<dbReference type="SUPFAM" id="SSF52283">
    <property type="entry name" value="Formate/glycerate dehydrogenase catalytic domain-like"/>
    <property type="match status" value="1"/>
</dbReference>
<dbReference type="AlphaFoldDB" id="A0A166NAB0"/>
<reference evidence="8 10" key="1">
    <citation type="journal article" date="2018" name="Vet. Microbiol.">
        <title>Clonal diversity and geographic distribution of methicillin-resistant Staphylococcus pseudintermedius from Australian animals: Discovery of novel sequence types.</title>
        <authorList>
            <person name="Worthing K.A."/>
            <person name="Abraham S."/>
            <person name="Coombs G.W."/>
            <person name="Pang S."/>
            <person name="Saputra S."/>
            <person name="Jordan D."/>
            <person name="Trott D.J."/>
            <person name="Norris J.M."/>
        </authorList>
    </citation>
    <scope>NUCLEOTIDE SEQUENCE [LARGE SCALE GENOMIC DNA]</scope>
    <source>
        <strain evidence="8 10">ST525 1</strain>
    </source>
</reference>
<dbReference type="SUPFAM" id="SSF51735">
    <property type="entry name" value="NAD(P)-binding Rossmann-fold domains"/>
    <property type="match status" value="1"/>
</dbReference>
<evidence type="ECO:0000313" key="10">
    <source>
        <dbReference type="Proteomes" id="UP000246800"/>
    </source>
</evidence>
<dbReference type="GO" id="GO:0051287">
    <property type="term" value="F:NAD binding"/>
    <property type="evidence" value="ECO:0007669"/>
    <property type="project" value="InterPro"/>
</dbReference>
<dbReference type="InterPro" id="IPR006139">
    <property type="entry name" value="D-isomer_2_OHA_DH_cat_dom"/>
</dbReference>
<dbReference type="EMBL" id="AAXKXX010000002">
    <property type="protein sequence ID" value="EGQ4384090.1"/>
    <property type="molecule type" value="Genomic_DNA"/>
</dbReference>
<evidence type="ECO:0000313" key="11">
    <source>
        <dbReference type="Proteomes" id="UP000256409"/>
    </source>
</evidence>
<evidence type="ECO:0000256" key="1">
    <source>
        <dbReference type="ARBA" id="ARBA00005854"/>
    </source>
</evidence>
<protein>
    <submittedName>
        <fullName evidence="9">Hydroxyacid dehydrogenase</fullName>
    </submittedName>
</protein>
<evidence type="ECO:0000313" key="7">
    <source>
        <dbReference type="EMBL" id="EGQ4384090.1"/>
    </source>
</evidence>
<keyword evidence="3" id="KW-0520">NAD</keyword>
<dbReference type="eggNOG" id="COG1052">
    <property type="taxonomic scope" value="Bacteria"/>
</dbReference>
<dbReference type="RefSeq" id="WP_014613159.1">
    <property type="nucleotide sequence ID" value="NZ_AP019372.1"/>
</dbReference>
<evidence type="ECO:0000259" key="5">
    <source>
        <dbReference type="Pfam" id="PF00389"/>
    </source>
</evidence>
<dbReference type="EMBL" id="QQPC01000003">
    <property type="protein sequence ID" value="REA84210.1"/>
    <property type="molecule type" value="Genomic_DNA"/>
</dbReference>
<dbReference type="PANTHER" id="PTHR42789:SF1">
    <property type="entry name" value="D-ISOMER SPECIFIC 2-HYDROXYACID DEHYDROGENASE FAMILY PROTEIN (AFU_ORTHOLOGUE AFUA_6G10090)"/>
    <property type="match status" value="1"/>
</dbReference>
<reference evidence="9" key="2">
    <citation type="journal article" date="2018" name="Vet. Microbiol.">
        <title>Methicillin-resistant staphylococci amongst veterinary personnel, personnel-owned pets, patients and the hospital environment of two small animal veterinary hospitals.</title>
        <authorList>
            <person name="Worthing K.A."/>
            <person name="Brown J."/>
            <person name="Gerber L."/>
            <person name="Abraham S."/>
            <person name="Trott D."/>
            <person name="Norris J.M."/>
        </authorList>
    </citation>
    <scope>NUCLEOTIDE SEQUENCE</scope>
    <source>
        <strain evidence="9">ST496-2</strain>
    </source>
</reference>
<evidence type="ECO:0000313" key="8">
    <source>
        <dbReference type="EMBL" id="PWZ76610.1"/>
    </source>
</evidence>
<dbReference type="Gene3D" id="3.40.50.720">
    <property type="entry name" value="NAD(P)-binding Rossmann-like Domain"/>
    <property type="match status" value="2"/>
</dbReference>
<dbReference type="Proteomes" id="UP000256409">
    <property type="component" value="Unassembled WGS sequence"/>
</dbReference>
<gene>
    <name evidence="8" type="ORF">DD902_02580</name>
    <name evidence="9" type="ORF">DV961_00215</name>
    <name evidence="7" type="ORF">EGV54_03125</name>
</gene>
<dbReference type="CDD" id="cd12178">
    <property type="entry name" value="2-Hacid_dh_13"/>
    <property type="match status" value="1"/>
</dbReference>
<dbReference type="PANTHER" id="PTHR42789">
    <property type="entry name" value="D-ISOMER SPECIFIC 2-HYDROXYACID DEHYDROGENASE FAMILY PROTEIN (AFU_ORTHOLOGUE AFUA_6G10090)"/>
    <property type="match status" value="1"/>
</dbReference>
<evidence type="ECO:0000313" key="12">
    <source>
        <dbReference type="Proteomes" id="UP000600220"/>
    </source>
</evidence>
<sequence length="320" mass="35017">MKKVFIAGPIPEKGLEILKAHFEVEMYEGEGIIDKETLKTGVKDAFGLVSLLSTEVDQEVIDSGSNLQFIANYGAGFNNVDVDYARSKNIDVSNTPKASTNSTAELTMAILLAAARRVAEGDRLMRNEGFNGWAPLFFRGREVSGKKLGIIGLGEIGTAVARRAKGFDMDILYTGPHQKPDKERELGAKYLDLDTLLQTADFVAINAAYQPSMRHMIDTPQLEMMKPTSYLINASRGPIVHEAALLEALQNKTIEGAALDVYEFEPKITEGLKSLDNVVITPHIGNATFEARDMMAEIVANNLVKKANGETPDFIVNLPK</sequence>
<dbReference type="InterPro" id="IPR006140">
    <property type="entry name" value="D-isomer_DH_NAD-bd"/>
</dbReference>
<reference evidence="7 12" key="4">
    <citation type="submission" date="2018-11" db="EMBL/GenBank/DDBJ databases">
        <authorList>
            <consortium name="Veterinary Laboratory Investigation and Response Network"/>
        </authorList>
    </citation>
    <scope>NUCLEOTIDE SEQUENCE [LARGE SCALE GENOMIC DNA]</scope>
    <source>
        <strain evidence="7 12">SPSE-18-VL-LA-PA-Ryan-0021</strain>
    </source>
</reference>
<organism evidence="9 11">
    <name type="scientific">Staphylococcus pseudintermedius</name>
    <dbReference type="NCBI Taxonomy" id="283734"/>
    <lineage>
        <taxon>Bacteria</taxon>
        <taxon>Bacillati</taxon>
        <taxon>Bacillota</taxon>
        <taxon>Bacilli</taxon>
        <taxon>Bacillales</taxon>
        <taxon>Staphylococcaceae</taxon>
        <taxon>Staphylococcus</taxon>
        <taxon>Staphylococcus intermedius group</taxon>
    </lineage>
</organism>
<dbReference type="InterPro" id="IPR050857">
    <property type="entry name" value="D-2-hydroxyacid_DH"/>
</dbReference>
<name>A0A166NAB0_STAPS</name>
<evidence type="ECO:0000256" key="3">
    <source>
        <dbReference type="ARBA" id="ARBA00023027"/>
    </source>
</evidence>
<keyword evidence="2 4" id="KW-0560">Oxidoreductase</keyword>
<evidence type="ECO:0000256" key="2">
    <source>
        <dbReference type="ARBA" id="ARBA00023002"/>
    </source>
</evidence>
<reference evidence="11" key="3">
    <citation type="journal article" date="2018" name="Vet. Microbiol.">
        <title>Molecular epidemiology of methicillin-resistant staphylococci amongst veterinary personnel, personnel-owned pets, patients and the hospital environment of two companion animal veterinary hospitals.</title>
        <authorList>
            <person name="Worthing K.A."/>
            <person name="Brown J."/>
            <person name="Gerber L."/>
            <person name="Abraham S."/>
            <person name="Trott D."/>
            <person name="Norris J.M."/>
        </authorList>
    </citation>
    <scope>NUCLEOTIDE SEQUENCE [LARGE SCALE GENOMIC DNA]</scope>
    <source>
        <strain evidence="11">ST496-2</strain>
    </source>
</reference>
<dbReference type="OrthoDB" id="9805416at2"/>
<evidence type="ECO:0000256" key="4">
    <source>
        <dbReference type="RuleBase" id="RU003719"/>
    </source>
</evidence>
<evidence type="ECO:0000313" key="9">
    <source>
        <dbReference type="EMBL" id="REA84210.1"/>
    </source>
</evidence>
<proteinExistence type="inferred from homology"/>
<dbReference type="InterPro" id="IPR036291">
    <property type="entry name" value="NAD(P)-bd_dom_sf"/>
</dbReference>
<dbReference type="Pfam" id="PF02826">
    <property type="entry name" value="2-Hacid_dh_C"/>
    <property type="match status" value="1"/>
</dbReference>
<comment type="caution">
    <text evidence="9">The sequence shown here is derived from an EMBL/GenBank/DDBJ whole genome shotgun (WGS) entry which is preliminary data.</text>
</comment>
<keyword evidence="12" id="KW-1185">Reference proteome</keyword>
<feature type="domain" description="D-isomer specific 2-hydroxyacid dehydrogenase catalytic" evidence="5">
    <location>
        <begin position="4"/>
        <end position="317"/>
    </location>
</feature>
<dbReference type="Pfam" id="PF00389">
    <property type="entry name" value="2-Hacid_dh"/>
    <property type="match status" value="1"/>
</dbReference>
<dbReference type="FunFam" id="3.40.50.720:FF:000462">
    <property type="entry name" value="Glyoxylate reductase (NADP+)"/>
    <property type="match status" value="1"/>
</dbReference>
<dbReference type="GO" id="GO:0016616">
    <property type="term" value="F:oxidoreductase activity, acting on the CH-OH group of donors, NAD or NADP as acceptor"/>
    <property type="evidence" value="ECO:0007669"/>
    <property type="project" value="InterPro"/>
</dbReference>
<comment type="similarity">
    <text evidence="1 4">Belongs to the D-isomer specific 2-hydroxyacid dehydrogenase family.</text>
</comment>
<dbReference type="Proteomes" id="UP000246800">
    <property type="component" value="Unassembled WGS sequence"/>
</dbReference>
<feature type="domain" description="D-isomer specific 2-hydroxyacid dehydrogenase NAD-binding" evidence="6">
    <location>
        <begin position="108"/>
        <end position="285"/>
    </location>
</feature>
<evidence type="ECO:0000259" key="6">
    <source>
        <dbReference type="Pfam" id="PF02826"/>
    </source>
</evidence>
<dbReference type="Proteomes" id="UP000600220">
    <property type="component" value="Unassembled WGS sequence"/>
</dbReference>